<keyword evidence="3" id="KW-0540">Nuclease</keyword>
<gene>
    <name evidence="6" type="ORF">UT16_C0024G0008</name>
</gene>
<evidence type="ECO:0000256" key="1">
    <source>
        <dbReference type="ARBA" id="ARBA00022490"/>
    </source>
</evidence>
<accession>A0A0G0LT23</accession>
<dbReference type="SUPFAM" id="SSF53098">
    <property type="entry name" value="Ribonuclease H-like"/>
    <property type="match status" value="1"/>
</dbReference>
<dbReference type="CDD" id="cd16964">
    <property type="entry name" value="YqgF"/>
    <property type="match status" value="1"/>
</dbReference>
<comment type="caution">
    <text evidence="6">The sequence shown here is derived from an EMBL/GenBank/DDBJ whole genome shotgun (WGS) entry which is preliminary data.</text>
</comment>
<dbReference type="EMBL" id="LBVT01000024">
    <property type="protein sequence ID" value="KKQ91115.1"/>
    <property type="molecule type" value="Genomic_DNA"/>
</dbReference>
<name>A0A0G0LT23_9BACT</name>
<dbReference type="PANTHER" id="PTHR33317:SF4">
    <property type="entry name" value="POLYNUCLEOTIDYL TRANSFERASE, RIBONUCLEASE H-LIKE SUPERFAMILY PROTEIN"/>
    <property type="match status" value="1"/>
</dbReference>
<protein>
    <recommendedName>
        <fullName evidence="5">YqgF/RNase H-like domain-containing protein</fullName>
    </recommendedName>
</protein>
<feature type="domain" description="YqgF/RNase H-like" evidence="5">
    <location>
        <begin position="1"/>
        <end position="99"/>
    </location>
</feature>
<reference evidence="6 7" key="1">
    <citation type="journal article" date="2015" name="Nature">
        <title>rRNA introns, odd ribosomes, and small enigmatic genomes across a large radiation of phyla.</title>
        <authorList>
            <person name="Brown C.T."/>
            <person name="Hug L.A."/>
            <person name="Thomas B.C."/>
            <person name="Sharon I."/>
            <person name="Castelle C.J."/>
            <person name="Singh A."/>
            <person name="Wilkins M.J."/>
            <person name="Williams K.H."/>
            <person name="Banfield J.F."/>
        </authorList>
    </citation>
    <scope>NUCLEOTIDE SEQUENCE [LARGE SCALE GENOMIC DNA]</scope>
</reference>
<evidence type="ECO:0000259" key="5">
    <source>
        <dbReference type="SMART" id="SM00732"/>
    </source>
</evidence>
<evidence type="ECO:0000313" key="7">
    <source>
        <dbReference type="Proteomes" id="UP000034706"/>
    </source>
</evidence>
<dbReference type="InterPro" id="IPR037027">
    <property type="entry name" value="YqgF/RNaseH-like_dom_sf"/>
</dbReference>
<evidence type="ECO:0000313" key="6">
    <source>
        <dbReference type="EMBL" id="KKQ91115.1"/>
    </source>
</evidence>
<dbReference type="SMART" id="SM00732">
    <property type="entry name" value="YqgFc"/>
    <property type="match status" value="1"/>
</dbReference>
<dbReference type="InterPro" id="IPR006641">
    <property type="entry name" value="YqgF/RNaseH-like_dom"/>
</dbReference>
<dbReference type="AlphaFoldDB" id="A0A0G0LT23"/>
<dbReference type="PANTHER" id="PTHR33317">
    <property type="entry name" value="POLYNUCLEOTIDYL TRANSFERASE, RIBONUCLEASE H-LIKE SUPERFAMILY PROTEIN"/>
    <property type="match status" value="1"/>
</dbReference>
<keyword evidence="2" id="KW-0690">Ribosome biogenesis</keyword>
<dbReference type="GO" id="GO:0000967">
    <property type="term" value="P:rRNA 5'-end processing"/>
    <property type="evidence" value="ECO:0007669"/>
    <property type="project" value="TreeGrafter"/>
</dbReference>
<dbReference type="GO" id="GO:0016787">
    <property type="term" value="F:hydrolase activity"/>
    <property type="evidence" value="ECO:0007669"/>
    <property type="project" value="UniProtKB-KW"/>
</dbReference>
<dbReference type="NCBIfam" id="TIGR00250">
    <property type="entry name" value="RNAse_H_YqgF"/>
    <property type="match status" value="1"/>
</dbReference>
<proteinExistence type="predicted"/>
<organism evidence="6 7">
    <name type="scientific">Candidatus Azambacteria bacterium GW2011_GWA2_39_10</name>
    <dbReference type="NCBI Taxonomy" id="1618611"/>
    <lineage>
        <taxon>Bacteria</taxon>
        <taxon>Candidatus Azamiibacteriota</taxon>
    </lineage>
</organism>
<dbReference type="InterPro" id="IPR012337">
    <property type="entry name" value="RNaseH-like_sf"/>
</dbReference>
<keyword evidence="4" id="KW-0378">Hydrolase</keyword>
<evidence type="ECO:0000256" key="3">
    <source>
        <dbReference type="ARBA" id="ARBA00022722"/>
    </source>
</evidence>
<evidence type="ECO:0000256" key="2">
    <source>
        <dbReference type="ARBA" id="ARBA00022517"/>
    </source>
</evidence>
<dbReference type="Pfam" id="PF03652">
    <property type="entry name" value="RuvX"/>
    <property type="match status" value="1"/>
</dbReference>
<keyword evidence="1" id="KW-0963">Cytoplasm</keyword>
<dbReference type="InterPro" id="IPR005227">
    <property type="entry name" value="YqgF"/>
</dbReference>
<dbReference type="GO" id="GO:0004518">
    <property type="term" value="F:nuclease activity"/>
    <property type="evidence" value="ECO:0007669"/>
    <property type="project" value="UniProtKB-KW"/>
</dbReference>
<dbReference type="Proteomes" id="UP000034706">
    <property type="component" value="Unassembled WGS sequence"/>
</dbReference>
<sequence>MKILGIDYGAKWIGLAISDDGRRLAFAYKTLENNDKIFSALNEIVKKEEIYKIVIGLPLNKEMKPTRQTAETENWAGELITKVEVQIDFENEIFTSKAADKLGAKNQHAAAAAIFLQSYLDRM</sequence>
<dbReference type="Gene3D" id="3.30.420.140">
    <property type="entry name" value="YqgF/RNase H-like domain"/>
    <property type="match status" value="1"/>
</dbReference>
<evidence type="ECO:0000256" key="4">
    <source>
        <dbReference type="ARBA" id="ARBA00022801"/>
    </source>
</evidence>